<organism evidence="5 6">
    <name type="scientific">Tetradesmus obliquus</name>
    <name type="common">Green alga</name>
    <name type="synonym">Acutodesmus obliquus</name>
    <dbReference type="NCBI Taxonomy" id="3088"/>
    <lineage>
        <taxon>Eukaryota</taxon>
        <taxon>Viridiplantae</taxon>
        <taxon>Chlorophyta</taxon>
        <taxon>core chlorophytes</taxon>
        <taxon>Chlorophyceae</taxon>
        <taxon>CS clade</taxon>
        <taxon>Sphaeropleales</taxon>
        <taxon>Scenedesmaceae</taxon>
        <taxon>Tetradesmus</taxon>
    </lineage>
</organism>
<keyword evidence="6" id="KW-1185">Reference proteome</keyword>
<feature type="compositionally biased region" description="Low complexity" evidence="4">
    <location>
        <begin position="682"/>
        <end position="697"/>
    </location>
</feature>
<evidence type="ECO:0000256" key="3">
    <source>
        <dbReference type="ARBA" id="ARBA00022679"/>
    </source>
</evidence>
<reference evidence="5 6" key="1">
    <citation type="submission" date="2016-10" db="EMBL/GenBank/DDBJ databases">
        <authorList>
            <person name="Cai Z."/>
        </authorList>
    </citation>
    <scope>NUCLEOTIDE SEQUENCE [LARGE SCALE GENOMIC DNA]</scope>
</reference>
<feature type="compositionally biased region" description="Low complexity" evidence="4">
    <location>
        <begin position="722"/>
        <end position="736"/>
    </location>
</feature>
<dbReference type="EC" id="2.3.2.27" evidence="2"/>
<comment type="catalytic activity">
    <reaction evidence="1">
        <text>S-ubiquitinyl-[E2 ubiquitin-conjugating enzyme]-L-cysteine + [acceptor protein]-L-lysine = [E2 ubiquitin-conjugating enzyme]-L-cysteine + N(6)-ubiquitinyl-[acceptor protein]-L-lysine.</text>
        <dbReference type="EC" id="2.3.2.27"/>
    </reaction>
</comment>
<dbReference type="GO" id="GO:0061630">
    <property type="term" value="F:ubiquitin protein ligase activity"/>
    <property type="evidence" value="ECO:0007669"/>
    <property type="project" value="UniProtKB-EC"/>
</dbReference>
<evidence type="ECO:0000256" key="1">
    <source>
        <dbReference type="ARBA" id="ARBA00000900"/>
    </source>
</evidence>
<dbReference type="GO" id="GO:0031519">
    <property type="term" value="C:PcG protein complex"/>
    <property type="evidence" value="ECO:0007669"/>
    <property type="project" value="TreeGrafter"/>
</dbReference>
<dbReference type="Proteomes" id="UP000256970">
    <property type="component" value="Unassembled WGS sequence"/>
</dbReference>
<feature type="compositionally biased region" description="Low complexity" evidence="4">
    <location>
        <begin position="793"/>
        <end position="810"/>
    </location>
</feature>
<feature type="compositionally biased region" description="Basic and acidic residues" evidence="4">
    <location>
        <begin position="58"/>
        <end position="67"/>
    </location>
</feature>
<evidence type="ECO:0000256" key="2">
    <source>
        <dbReference type="ARBA" id="ARBA00012483"/>
    </source>
</evidence>
<dbReference type="STRING" id="3088.A0A383WC93"/>
<feature type="compositionally biased region" description="Low complexity" evidence="4">
    <location>
        <begin position="886"/>
        <end position="900"/>
    </location>
</feature>
<dbReference type="Gene3D" id="3.30.40.10">
    <property type="entry name" value="Zinc/RING finger domain, C3HC4 (zinc finger)"/>
    <property type="match status" value="1"/>
</dbReference>
<name>A0A383WC93_TETOB</name>
<feature type="compositionally biased region" description="Low complexity" evidence="4">
    <location>
        <begin position="761"/>
        <end position="776"/>
    </location>
</feature>
<evidence type="ECO:0000313" key="5">
    <source>
        <dbReference type="EMBL" id="SZX74654.1"/>
    </source>
</evidence>
<accession>A0A383WC93</accession>
<feature type="compositionally biased region" description="Polar residues" evidence="4">
    <location>
        <begin position="818"/>
        <end position="833"/>
    </location>
</feature>
<feature type="region of interest" description="Disordered" evidence="4">
    <location>
        <begin position="611"/>
        <end position="835"/>
    </location>
</feature>
<dbReference type="PANTHER" id="PTHR46076:SF3">
    <property type="entry name" value="E3 UBIQUITIN-PROTEIN LIGASE RING1"/>
    <property type="match status" value="1"/>
</dbReference>
<feature type="compositionally biased region" description="Polar residues" evidence="4">
    <location>
        <begin position="737"/>
        <end position="760"/>
    </location>
</feature>
<dbReference type="GO" id="GO:0003682">
    <property type="term" value="F:chromatin binding"/>
    <property type="evidence" value="ECO:0007669"/>
    <property type="project" value="TreeGrafter"/>
</dbReference>
<sequence length="973" mass="102124">MLQTDSLDGFEDTDRLAHCQACLRQSTGNDMVSASNTRAISYLASKLLGQVIPSPATREGRKARGESNSKGTRAGSAAAKQPAAASTRAISNGVTKQSASRAAKKPANKSANKAAAPPAAATAAAASMDQPPGAAGAALLICLHCATHVMQLNATKQQPVQLPQGMKPACIECLQSNPMWWTSTQPDSANMPDKLAGMMADLLLTWHDMPRNKAVHYDASRLKPSPHPNLVSAVCHSCIVHWAAEGGSMAVVKDRGKMAHCQACLRQVKETDKQQMETVLMVEYGLASRLLGQFISSPVVRRLQGEFDDPLDSSTQLAAPTTAEAAADAACRKCSGHVGSMHGVTGKVRRPKGWRKDCIACLEANWPLGDLYHAESLPGGSGDADDENDEGAELQAVVAGTLAYALFVDKGLPFSKRVTVDSSDVPSTPDAGMSRACVSCVSNWVLDESMDVADEFDLVVHCHMCLHEHKDAAAEGDPSSERMQDVIWFALASRYVGQFVKAPVSRKGGAGSADGIQGLLGSNAAAVGRRRSIKHNKQLKQRPLQAAEYGFDQQEAGLFSWVESAWFQRWGWTLLSLAVGLFLFADLWISWHDSCLFGVARKLGLLREGAPAADEPAGRGRKAAARGASREADNQQQRQQQRQQPGKAGKQGNKKQVAKGDRRQSSHQISNSKPAASRERSIAASSSNSNSSSSSSRDTGVDTLPHQPTVKASSGPGDSDIQQPQHQQQQQQAAGQVSSTQTGAISASGLTGVRVTSRQQAPAAASTAAASTAGAANTQPGEKRPDSSRRHSNNGVPPKKGPGNSSSSSSTRAPAEQVSEQPAAQTTSLQSLPANTQAATAAAAAAGTSYATSDMQQQQQQQQQAEEAEVSDLLATLVQAPPTAAAAAAAAPSAPAPAAASQPGGDSEEEYDVEGDESLCVVCWERPRSIGLLHGADIHLCLCGMCAAAYDVAKGCPLCRRPVEDAVDLGGSL</sequence>
<keyword evidence="3" id="KW-0808">Transferase</keyword>
<dbReference type="PANTHER" id="PTHR46076">
    <property type="entry name" value="E3 UBIQUITIN-PROTEIN LIGASE RING1 / RING 2 FAMILY MEMBER"/>
    <property type="match status" value="1"/>
</dbReference>
<dbReference type="InterPro" id="IPR013083">
    <property type="entry name" value="Znf_RING/FYVE/PHD"/>
</dbReference>
<evidence type="ECO:0000256" key="4">
    <source>
        <dbReference type="SAM" id="MobiDB-lite"/>
    </source>
</evidence>
<evidence type="ECO:0000313" key="6">
    <source>
        <dbReference type="Proteomes" id="UP000256970"/>
    </source>
</evidence>
<dbReference type="Pfam" id="PF13920">
    <property type="entry name" value="zf-C3HC4_3"/>
    <property type="match status" value="1"/>
</dbReference>
<proteinExistence type="predicted"/>
<protein>
    <recommendedName>
        <fullName evidence="2">RING-type E3 ubiquitin transferase</fullName>
        <ecNumber evidence="2">2.3.2.27</ecNumber>
    </recommendedName>
</protein>
<feature type="compositionally biased region" description="Low complexity" evidence="4">
    <location>
        <begin position="74"/>
        <end position="89"/>
    </location>
</feature>
<feature type="region of interest" description="Disordered" evidence="4">
    <location>
        <begin position="53"/>
        <end position="115"/>
    </location>
</feature>
<dbReference type="GO" id="GO:0000151">
    <property type="term" value="C:ubiquitin ligase complex"/>
    <property type="evidence" value="ECO:0007669"/>
    <property type="project" value="InterPro"/>
</dbReference>
<dbReference type="EMBL" id="FNXT01001218">
    <property type="protein sequence ID" value="SZX74654.1"/>
    <property type="molecule type" value="Genomic_DNA"/>
</dbReference>
<dbReference type="InterPro" id="IPR043540">
    <property type="entry name" value="RING1/RING2"/>
</dbReference>
<gene>
    <name evidence="5" type="ORF">BQ4739_LOCUS14975</name>
</gene>
<feature type="region of interest" description="Disordered" evidence="4">
    <location>
        <begin position="886"/>
        <end position="911"/>
    </location>
</feature>
<feature type="compositionally biased region" description="Low complexity" evidence="4">
    <location>
        <begin position="635"/>
        <end position="644"/>
    </location>
</feature>
<dbReference type="AlphaFoldDB" id="A0A383WC93"/>